<feature type="transmembrane region" description="Helical" evidence="1">
    <location>
        <begin position="6"/>
        <end position="29"/>
    </location>
</feature>
<proteinExistence type="predicted"/>
<evidence type="ECO:0000313" key="3">
    <source>
        <dbReference type="Proteomes" id="UP000292085"/>
    </source>
</evidence>
<dbReference type="RefSeq" id="WP_165388513.1">
    <property type="nucleotide sequence ID" value="NZ_SGIS01000085.1"/>
</dbReference>
<gene>
    <name evidence="2" type="ORF">EWE75_23455</name>
</gene>
<dbReference type="AlphaFoldDB" id="A0A4V2DBT7"/>
<keyword evidence="1" id="KW-1133">Transmembrane helix</keyword>
<keyword evidence="1" id="KW-0472">Membrane</keyword>
<keyword evidence="3" id="KW-1185">Reference proteome</keyword>
<keyword evidence="1" id="KW-0812">Transmembrane</keyword>
<accession>A0A4V2DBT7</accession>
<protein>
    <submittedName>
        <fullName evidence="2">Uncharacterized protein</fullName>
    </submittedName>
</protein>
<dbReference type="EMBL" id="SGIS01000085">
    <property type="protein sequence ID" value="RZF59128.1"/>
    <property type="molecule type" value="Genomic_DNA"/>
</dbReference>
<evidence type="ECO:0000256" key="1">
    <source>
        <dbReference type="SAM" id="Phobius"/>
    </source>
</evidence>
<reference evidence="2 3" key="1">
    <citation type="submission" date="2019-02" db="EMBL/GenBank/DDBJ databases">
        <authorList>
            <person name="Li Y."/>
        </authorList>
    </citation>
    <scope>NUCLEOTIDE SEQUENCE [LARGE SCALE GENOMIC DNA]</scope>
    <source>
        <strain evidence="2 3">3-7</strain>
    </source>
</reference>
<organism evidence="2 3">
    <name type="scientific">Sphingomonas populi</name>
    <dbReference type="NCBI Taxonomy" id="2484750"/>
    <lineage>
        <taxon>Bacteria</taxon>
        <taxon>Pseudomonadati</taxon>
        <taxon>Pseudomonadota</taxon>
        <taxon>Alphaproteobacteria</taxon>
        <taxon>Sphingomonadales</taxon>
        <taxon>Sphingomonadaceae</taxon>
        <taxon>Sphingomonas</taxon>
    </lineage>
</organism>
<comment type="caution">
    <text evidence="2">The sequence shown here is derived from an EMBL/GenBank/DDBJ whole genome shotgun (WGS) entry which is preliminary data.</text>
</comment>
<dbReference type="Proteomes" id="UP000292085">
    <property type="component" value="Unassembled WGS sequence"/>
</dbReference>
<evidence type="ECO:0000313" key="2">
    <source>
        <dbReference type="EMBL" id="RZF59128.1"/>
    </source>
</evidence>
<sequence>MDDSELWMMVGASTAFGVLLSAVVLFWFFRGQRRRLAVPPATGADGMTSFPVRGISTQSRLIVGGSHNSINPLFAIGPGGINLRVLRRQHLAFSDIEQADVRKTLLGQMLVLKHVDGRVYAIRFGTADHIGRVLTLIPAYTVRLTEAATRLRDAAATGASR</sequence>
<name>A0A4V2DBT7_9SPHN</name>